<evidence type="ECO:0000256" key="1">
    <source>
        <dbReference type="ARBA" id="ARBA00004781"/>
    </source>
</evidence>
<dbReference type="EC" id="1.1.1.133" evidence="3 6"/>
<dbReference type="InterPro" id="IPR029903">
    <property type="entry name" value="RmlD-like-bd"/>
</dbReference>
<feature type="domain" description="RmlD-like substrate binding" evidence="7">
    <location>
        <begin position="8"/>
        <end position="294"/>
    </location>
</feature>
<evidence type="ECO:0000256" key="6">
    <source>
        <dbReference type="RuleBase" id="RU364082"/>
    </source>
</evidence>
<reference evidence="8 9" key="1">
    <citation type="submission" date="2024-06" db="EMBL/GenBank/DDBJ databases">
        <title>Genomic Encyclopedia of Type Strains, Phase IV (KMG-IV): sequencing the most valuable type-strain genomes for metagenomic binning, comparative biology and taxonomic classification.</title>
        <authorList>
            <person name="Goeker M."/>
        </authorList>
    </citation>
    <scope>NUCLEOTIDE SEQUENCE [LARGE SCALE GENOMIC DNA]</scope>
    <source>
        <strain evidence="8 9">DSM 17809</strain>
    </source>
</reference>
<dbReference type="CDD" id="cd05254">
    <property type="entry name" value="dTDP_HR_like_SDR_e"/>
    <property type="match status" value="1"/>
</dbReference>
<keyword evidence="6" id="KW-0521">NADP</keyword>
<comment type="function">
    <text evidence="6">Catalyzes the reduction of dTDP-6-deoxy-L-lyxo-4-hexulose to yield dTDP-L-rhamnose.</text>
</comment>
<comment type="similarity">
    <text evidence="2 6">Belongs to the dTDP-4-dehydrorhamnose reductase family.</text>
</comment>
<evidence type="ECO:0000259" key="7">
    <source>
        <dbReference type="Pfam" id="PF04321"/>
    </source>
</evidence>
<keyword evidence="9" id="KW-1185">Reference proteome</keyword>
<evidence type="ECO:0000256" key="3">
    <source>
        <dbReference type="ARBA" id="ARBA00012929"/>
    </source>
</evidence>
<dbReference type="Gene3D" id="3.40.50.720">
    <property type="entry name" value="NAD(P)-binding Rossmann-like Domain"/>
    <property type="match status" value="1"/>
</dbReference>
<accession>A0ABV2EM47</accession>
<comment type="pathway">
    <text evidence="1 6">Carbohydrate biosynthesis; dTDP-L-rhamnose biosynthesis.</text>
</comment>
<dbReference type="NCBIfam" id="TIGR01214">
    <property type="entry name" value="rmlD"/>
    <property type="match status" value="1"/>
</dbReference>
<evidence type="ECO:0000256" key="4">
    <source>
        <dbReference type="ARBA" id="ARBA00017099"/>
    </source>
</evidence>
<name>A0ABV2EM47_9CAUL</name>
<dbReference type="GO" id="GO:0008831">
    <property type="term" value="F:dTDP-4-dehydrorhamnose reductase activity"/>
    <property type="evidence" value="ECO:0007669"/>
    <property type="project" value="UniProtKB-EC"/>
</dbReference>
<comment type="caution">
    <text evidence="8">The sequence shown here is derived from an EMBL/GenBank/DDBJ whole genome shotgun (WGS) entry which is preliminary data.</text>
</comment>
<keyword evidence="6 8" id="KW-0560">Oxidoreductase</keyword>
<dbReference type="InterPro" id="IPR005913">
    <property type="entry name" value="dTDP_dehydrorham_reduct"/>
</dbReference>
<proteinExistence type="inferred from homology"/>
<comment type="catalytic activity">
    <reaction evidence="5 6">
        <text>dTDP-beta-L-rhamnose + NADP(+) = dTDP-4-dehydro-beta-L-rhamnose + NADPH + H(+)</text>
        <dbReference type="Rhea" id="RHEA:21796"/>
        <dbReference type="ChEBI" id="CHEBI:15378"/>
        <dbReference type="ChEBI" id="CHEBI:57510"/>
        <dbReference type="ChEBI" id="CHEBI:57783"/>
        <dbReference type="ChEBI" id="CHEBI:58349"/>
        <dbReference type="ChEBI" id="CHEBI:62830"/>
        <dbReference type="EC" id="1.1.1.133"/>
    </reaction>
</comment>
<dbReference type="Gene3D" id="3.90.25.10">
    <property type="entry name" value="UDP-galactose 4-epimerase, domain 1"/>
    <property type="match status" value="1"/>
</dbReference>
<sequence>MSSPDVRQILLTGGSGQVGAEIIRLAPAQFQIVAPSRAQLDLSDAAAISRLVASQPWAAVINCAAYTAVDKAESDVVTAWAANAMGPAAFAQATAQAQIPLIHISTDYVFDGSKDGFYVEDDPVAPIGVYGASKEGGEQAVRTANPRHVILRTAWVVSPHGANFVKTMLRLAESRPELRVVADQRGCPTSATDIAQTVLTVLARMVADPEAPTGAYHFVNEGEASWCEFAREIFRMAGERGLPTPVVHAIPTSEYPTPARRPANSRLDAGKLRRDYGITPRPWRVAVEEIVATLAASRQKQEP</sequence>
<dbReference type="InterPro" id="IPR036291">
    <property type="entry name" value="NAD(P)-bd_dom_sf"/>
</dbReference>
<organism evidence="8 9">
    <name type="scientific">Phenylobacterium koreense</name>
    <dbReference type="NCBI Taxonomy" id="266125"/>
    <lineage>
        <taxon>Bacteria</taxon>
        <taxon>Pseudomonadati</taxon>
        <taxon>Pseudomonadota</taxon>
        <taxon>Alphaproteobacteria</taxon>
        <taxon>Caulobacterales</taxon>
        <taxon>Caulobacteraceae</taxon>
        <taxon>Phenylobacterium</taxon>
    </lineage>
</organism>
<dbReference type="PANTHER" id="PTHR10491">
    <property type="entry name" value="DTDP-4-DEHYDRORHAMNOSE REDUCTASE"/>
    <property type="match status" value="1"/>
</dbReference>
<dbReference type="Pfam" id="PF04321">
    <property type="entry name" value="RmlD_sub_bind"/>
    <property type="match status" value="1"/>
</dbReference>
<dbReference type="RefSeq" id="WP_354298103.1">
    <property type="nucleotide sequence ID" value="NZ_JBEPLU010000003.1"/>
</dbReference>
<gene>
    <name evidence="8" type="ORF">ABID41_003251</name>
</gene>
<protein>
    <recommendedName>
        <fullName evidence="4 6">dTDP-4-dehydrorhamnose reductase</fullName>
        <ecNumber evidence="3 6">1.1.1.133</ecNumber>
    </recommendedName>
</protein>
<dbReference type="PANTHER" id="PTHR10491:SF4">
    <property type="entry name" value="METHIONINE ADENOSYLTRANSFERASE 2 SUBUNIT BETA"/>
    <property type="match status" value="1"/>
</dbReference>
<evidence type="ECO:0000256" key="2">
    <source>
        <dbReference type="ARBA" id="ARBA00010944"/>
    </source>
</evidence>
<evidence type="ECO:0000313" key="8">
    <source>
        <dbReference type="EMBL" id="MET3528112.1"/>
    </source>
</evidence>
<dbReference type="Proteomes" id="UP001549110">
    <property type="component" value="Unassembled WGS sequence"/>
</dbReference>
<evidence type="ECO:0000256" key="5">
    <source>
        <dbReference type="ARBA" id="ARBA00048200"/>
    </source>
</evidence>
<evidence type="ECO:0000313" key="9">
    <source>
        <dbReference type="Proteomes" id="UP001549110"/>
    </source>
</evidence>
<dbReference type="EMBL" id="JBEPLU010000003">
    <property type="protein sequence ID" value="MET3528112.1"/>
    <property type="molecule type" value="Genomic_DNA"/>
</dbReference>
<dbReference type="SUPFAM" id="SSF51735">
    <property type="entry name" value="NAD(P)-binding Rossmann-fold domains"/>
    <property type="match status" value="1"/>
</dbReference>
<comment type="cofactor">
    <cofactor evidence="6">
        <name>Mg(2+)</name>
        <dbReference type="ChEBI" id="CHEBI:18420"/>
    </cofactor>
    <text evidence="6">Binds 1 Mg(2+) ion per monomer.</text>
</comment>